<evidence type="ECO:0000256" key="1">
    <source>
        <dbReference type="ARBA" id="ARBA00004613"/>
    </source>
</evidence>
<evidence type="ECO:0000313" key="5">
    <source>
        <dbReference type="Proteomes" id="UP001056035"/>
    </source>
</evidence>
<sequence length="181" mass="19360">MRRSLLTLALSLVALAAAEQATHATACGTTQKCAGHEFWPTIAKQNIQIAHGGGVTFHGASNASNELLGYHGSDTLYGGNKSDVLWSDYIGTGQPATQVDKLYGGRGNDFLYSSHGVNTIDGGPGNDAIKARYGRGTVNCGAGRDIVYIPRSRKSRWKFKSCEKFEYRSESALGHGLKPLP</sequence>
<dbReference type="EMBL" id="CP098502">
    <property type="protein sequence ID" value="UTI66091.1"/>
    <property type="molecule type" value="Genomic_DNA"/>
</dbReference>
<feature type="chain" id="PRO_5045464983" description="Hemolysin type calcium-binding protein" evidence="3">
    <location>
        <begin position="27"/>
        <end position="181"/>
    </location>
</feature>
<gene>
    <name evidence="4" type="ORF">NBH00_07765</name>
</gene>
<keyword evidence="2" id="KW-0964">Secreted</keyword>
<dbReference type="PANTHER" id="PTHR38340:SF1">
    <property type="entry name" value="S-LAYER PROTEIN"/>
    <property type="match status" value="1"/>
</dbReference>
<evidence type="ECO:0000256" key="2">
    <source>
        <dbReference type="ARBA" id="ARBA00022525"/>
    </source>
</evidence>
<protein>
    <recommendedName>
        <fullName evidence="6">Hemolysin type calcium-binding protein</fullName>
    </recommendedName>
</protein>
<accession>A0ABY5DY57</accession>
<evidence type="ECO:0000313" key="4">
    <source>
        <dbReference type="EMBL" id="UTI66091.1"/>
    </source>
</evidence>
<dbReference type="InterPro" id="IPR011049">
    <property type="entry name" value="Serralysin-like_metalloprot_C"/>
</dbReference>
<feature type="signal peptide" evidence="3">
    <location>
        <begin position="1"/>
        <end position="26"/>
    </location>
</feature>
<dbReference type="InterPro" id="IPR001343">
    <property type="entry name" value="Hemolysn_Ca-bd"/>
</dbReference>
<reference evidence="4 5" key="1">
    <citation type="submission" date="2022-06" db="EMBL/GenBank/DDBJ databases">
        <title>Paraconexibacter antarcticus.</title>
        <authorList>
            <person name="Kim C.S."/>
        </authorList>
    </citation>
    <scope>NUCLEOTIDE SEQUENCE [LARGE SCALE GENOMIC DNA]</scope>
    <source>
        <strain evidence="4 5">02-257</strain>
    </source>
</reference>
<dbReference type="RefSeq" id="WP_254572769.1">
    <property type="nucleotide sequence ID" value="NZ_CP098502.1"/>
</dbReference>
<keyword evidence="3" id="KW-0732">Signal</keyword>
<dbReference type="SUPFAM" id="SSF51120">
    <property type="entry name" value="beta-Roll"/>
    <property type="match status" value="1"/>
</dbReference>
<proteinExistence type="predicted"/>
<dbReference type="InterPro" id="IPR050557">
    <property type="entry name" value="RTX_toxin/Mannuronan_C5-epim"/>
</dbReference>
<dbReference type="PRINTS" id="PR00313">
    <property type="entry name" value="CABNDNGRPT"/>
</dbReference>
<dbReference type="Gene3D" id="2.150.10.10">
    <property type="entry name" value="Serralysin-like metalloprotease, C-terminal"/>
    <property type="match status" value="1"/>
</dbReference>
<evidence type="ECO:0000256" key="3">
    <source>
        <dbReference type="SAM" id="SignalP"/>
    </source>
</evidence>
<evidence type="ECO:0008006" key="6">
    <source>
        <dbReference type="Google" id="ProtNLM"/>
    </source>
</evidence>
<organism evidence="4 5">
    <name type="scientific">Paraconexibacter antarcticus</name>
    <dbReference type="NCBI Taxonomy" id="2949664"/>
    <lineage>
        <taxon>Bacteria</taxon>
        <taxon>Bacillati</taxon>
        <taxon>Actinomycetota</taxon>
        <taxon>Thermoleophilia</taxon>
        <taxon>Solirubrobacterales</taxon>
        <taxon>Paraconexibacteraceae</taxon>
        <taxon>Paraconexibacter</taxon>
    </lineage>
</organism>
<dbReference type="Pfam" id="PF00353">
    <property type="entry name" value="HemolysinCabind"/>
    <property type="match status" value="2"/>
</dbReference>
<dbReference type="Proteomes" id="UP001056035">
    <property type="component" value="Chromosome"/>
</dbReference>
<name>A0ABY5DY57_9ACTN</name>
<keyword evidence="5" id="KW-1185">Reference proteome</keyword>
<comment type="subcellular location">
    <subcellularLocation>
        <location evidence="1">Secreted</location>
    </subcellularLocation>
</comment>
<dbReference type="PANTHER" id="PTHR38340">
    <property type="entry name" value="S-LAYER PROTEIN"/>
    <property type="match status" value="1"/>
</dbReference>